<dbReference type="PANTHER" id="PTHR10088">
    <property type="entry name" value="GLUCOKINASE REGULATORY PROTEIN"/>
    <property type="match status" value="1"/>
</dbReference>
<evidence type="ECO:0000259" key="3">
    <source>
        <dbReference type="PROSITE" id="PS51464"/>
    </source>
</evidence>
<dbReference type="InterPro" id="IPR040190">
    <property type="entry name" value="MURQ/GCKR"/>
</dbReference>
<sequence length="294" mass="31133">MTEDVSQRFESFDQWSTLDAITAMYEGQLFAIAAIKPALDTIAKAGEAAARNLGRTGRLVYVGAGTSGRLAVQDGAELGPTFNWPQDRIVFAMAGGMAALTVSAEGAEDVGHEGENYMREVNITSEDVVIGVAASGKTPFTLGALQQAKAMGALTIGICNNPDTPILQTADYAILAETGSEIVAGSTRMKAGTAQKAILNMLSTAIMTRLDRVYKGYMVDMVASNKKLERRAVNMVCDITKCSREIAVTSLAKSGQNIKLAVLIAMGETPDASRALLDKENGNLRQALESQSNS</sequence>
<feature type="domain" description="SIS" evidence="3">
    <location>
        <begin position="49"/>
        <end position="212"/>
    </location>
</feature>
<dbReference type="GO" id="GO:0009254">
    <property type="term" value="P:peptidoglycan turnover"/>
    <property type="evidence" value="ECO:0007669"/>
    <property type="project" value="TreeGrafter"/>
</dbReference>
<name>A0A7C5LYD4_9PROT</name>
<dbReference type="InterPro" id="IPR046348">
    <property type="entry name" value="SIS_dom_sf"/>
</dbReference>
<evidence type="ECO:0000256" key="1">
    <source>
        <dbReference type="ARBA" id="ARBA00023239"/>
    </source>
</evidence>
<dbReference type="Gene3D" id="1.10.8.1080">
    <property type="match status" value="1"/>
</dbReference>
<keyword evidence="1" id="KW-0456">Lyase</keyword>
<dbReference type="NCBIfam" id="NF003915">
    <property type="entry name" value="PRK05441.1"/>
    <property type="match status" value="1"/>
</dbReference>
<organism evidence="4">
    <name type="scientific">Hellea balneolensis</name>
    <dbReference type="NCBI Taxonomy" id="287478"/>
    <lineage>
        <taxon>Bacteria</taxon>
        <taxon>Pseudomonadati</taxon>
        <taxon>Pseudomonadota</taxon>
        <taxon>Alphaproteobacteria</taxon>
        <taxon>Maricaulales</taxon>
        <taxon>Robiginitomaculaceae</taxon>
        <taxon>Hellea</taxon>
    </lineage>
</organism>
<dbReference type="GO" id="GO:0016835">
    <property type="term" value="F:carbon-oxygen lyase activity"/>
    <property type="evidence" value="ECO:0007669"/>
    <property type="project" value="InterPro"/>
</dbReference>
<dbReference type="GO" id="GO:0046348">
    <property type="term" value="P:amino sugar catabolic process"/>
    <property type="evidence" value="ECO:0007669"/>
    <property type="project" value="InterPro"/>
</dbReference>
<gene>
    <name evidence="4" type="ORF">ENJ42_01220</name>
</gene>
<dbReference type="PROSITE" id="PS51464">
    <property type="entry name" value="SIS"/>
    <property type="match status" value="1"/>
</dbReference>
<dbReference type="GO" id="GO:0016803">
    <property type="term" value="F:ether hydrolase activity"/>
    <property type="evidence" value="ECO:0007669"/>
    <property type="project" value="TreeGrafter"/>
</dbReference>
<dbReference type="GO" id="GO:0097367">
    <property type="term" value="F:carbohydrate derivative binding"/>
    <property type="evidence" value="ECO:0007669"/>
    <property type="project" value="InterPro"/>
</dbReference>
<accession>A0A7C5LYD4</accession>
<dbReference type="EMBL" id="DRMJ01000057">
    <property type="protein sequence ID" value="HHL42213.1"/>
    <property type="molecule type" value="Genomic_DNA"/>
</dbReference>
<evidence type="ECO:0000313" key="4">
    <source>
        <dbReference type="EMBL" id="HHL42213.1"/>
    </source>
</evidence>
<dbReference type="Gene3D" id="3.40.50.10490">
    <property type="entry name" value="Glucose-6-phosphate isomerase like protein, domain 1"/>
    <property type="match status" value="1"/>
</dbReference>
<dbReference type="PANTHER" id="PTHR10088:SF4">
    <property type="entry name" value="GLUCOKINASE REGULATORY PROTEIN"/>
    <property type="match status" value="1"/>
</dbReference>
<comment type="caution">
    <text evidence="4">The sequence shown here is derived from an EMBL/GenBank/DDBJ whole genome shotgun (WGS) entry which is preliminary data.</text>
</comment>
<dbReference type="CDD" id="cd05007">
    <property type="entry name" value="SIS_Etherase"/>
    <property type="match status" value="1"/>
</dbReference>
<dbReference type="Pfam" id="PF22645">
    <property type="entry name" value="GKRP_SIS_N"/>
    <property type="match status" value="1"/>
</dbReference>
<keyword evidence="2" id="KW-0119">Carbohydrate metabolism</keyword>
<dbReference type="AlphaFoldDB" id="A0A7C5LYD4"/>
<dbReference type="NCBIfam" id="NF009222">
    <property type="entry name" value="PRK12570.1"/>
    <property type="match status" value="1"/>
</dbReference>
<dbReference type="InterPro" id="IPR005488">
    <property type="entry name" value="Etherase_MurQ"/>
</dbReference>
<dbReference type="SUPFAM" id="SSF53697">
    <property type="entry name" value="SIS domain"/>
    <property type="match status" value="1"/>
</dbReference>
<dbReference type="InterPro" id="IPR001347">
    <property type="entry name" value="SIS_dom"/>
</dbReference>
<dbReference type="Proteomes" id="UP000885830">
    <property type="component" value="Unassembled WGS sequence"/>
</dbReference>
<proteinExistence type="predicted"/>
<protein>
    <submittedName>
        <fullName evidence="4">N-acetylmuramic acid 6-phosphate etherase</fullName>
    </submittedName>
</protein>
<evidence type="ECO:0000256" key="2">
    <source>
        <dbReference type="ARBA" id="ARBA00023277"/>
    </source>
</evidence>
<reference evidence="4" key="1">
    <citation type="journal article" date="2020" name="mSystems">
        <title>Genome- and Community-Level Interaction Insights into Carbon Utilization and Element Cycling Functions of Hydrothermarchaeota in Hydrothermal Sediment.</title>
        <authorList>
            <person name="Zhou Z."/>
            <person name="Liu Y."/>
            <person name="Xu W."/>
            <person name="Pan J."/>
            <person name="Luo Z.H."/>
            <person name="Li M."/>
        </authorList>
    </citation>
    <scope>NUCLEOTIDE SEQUENCE [LARGE SCALE GENOMIC DNA]</scope>
    <source>
        <strain evidence="4">HyVt-485</strain>
    </source>
</reference>